<dbReference type="AlphaFoldDB" id="A0A0N5AWP7"/>
<dbReference type="InterPro" id="IPR008253">
    <property type="entry name" value="Marvel"/>
</dbReference>
<organism evidence="8 9">
    <name type="scientific">Syphacia muris</name>
    <dbReference type="NCBI Taxonomy" id="451379"/>
    <lineage>
        <taxon>Eukaryota</taxon>
        <taxon>Metazoa</taxon>
        <taxon>Ecdysozoa</taxon>
        <taxon>Nematoda</taxon>
        <taxon>Chromadorea</taxon>
        <taxon>Rhabditida</taxon>
        <taxon>Spirurina</taxon>
        <taxon>Oxyuridomorpha</taxon>
        <taxon>Oxyuroidea</taxon>
        <taxon>Oxyuridae</taxon>
        <taxon>Syphacia</taxon>
    </lineage>
</organism>
<keyword evidence="4 5" id="KW-0472">Membrane</keyword>
<name>A0A0N5AWP7_9BILA</name>
<evidence type="ECO:0000259" key="7">
    <source>
        <dbReference type="PROSITE" id="PS51225"/>
    </source>
</evidence>
<reference evidence="9" key="1">
    <citation type="submission" date="2017-02" db="UniProtKB">
        <authorList>
            <consortium name="WormBaseParasite"/>
        </authorList>
    </citation>
    <scope>IDENTIFICATION</scope>
</reference>
<evidence type="ECO:0000256" key="6">
    <source>
        <dbReference type="SAM" id="Phobius"/>
    </source>
</evidence>
<dbReference type="GO" id="GO:0016020">
    <property type="term" value="C:membrane"/>
    <property type="evidence" value="ECO:0007669"/>
    <property type="project" value="UniProtKB-SubCell"/>
</dbReference>
<evidence type="ECO:0000256" key="1">
    <source>
        <dbReference type="ARBA" id="ARBA00004141"/>
    </source>
</evidence>
<feature type="transmembrane region" description="Helical" evidence="6">
    <location>
        <begin position="81"/>
        <end position="104"/>
    </location>
</feature>
<feature type="transmembrane region" description="Helical" evidence="6">
    <location>
        <begin position="151"/>
        <end position="175"/>
    </location>
</feature>
<keyword evidence="3 6" id="KW-1133">Transmembrane helix</keyword>
<evidence type="ECO:0000313" key="8">
    <source>
        <dbReference type="Proteomes" id="UP000046393"/>
    </source>
</evidence>
<evidence type="ECO:0000256" key="5">
    <source>
        <dbReference type="PROSITE-ProRule" id="PRU00581"/>
    </source>
</evidence>
<proteinExistence type="predicted"/>
<keyword evidence="2 5" id="KW-0812">Transmembrane</keyword>
<feature type="transmembrane region" description="Helical" evidence="6">
    <location>
        <begin position="54"/>
        <end position="75"/>
    </location>
</feature>
<feature type="domain" description="MARVEL" evidence="7">
    <location>
        <begin position="47"/>
        <end position="180"/>
    </location>
</feature>
<comment type="subcellular location">
    <subcellularLocation>
        <location evidence="1">Membrane</location>
        <topology evidence="1">Multi-pass membrane protein</topology>
    </subcellularLocation>
</comment>
<evidence type="ECO:0000256" key="2">
    <source>
        <dbReference type="ARBA" id="ARBA00022692"/>
    </source>
</evidence>
<sequence>MPTLRQETYTTAQPDGTLVTTTTKTRTQYVYGGSGYTFGRGPVAKRYFSRPSSIIRILEVVLGLIIVALVTSVFGPGPFKGILFGQTFLLIFTGIAICISFIFLDFVFSIAACLLLLIMGFFEAYYATGAWSNYCSEIGSDGFLHAGCRTIYEWAFASFFCFVLAILYAFGAMFARRYNELD</sequence>
<dbReference type="Proteomes" id="UP000046393">
    <property type="component" value="Unplaced"/>
</dbReference>
<protein>
    <submittedName>
        <fullName evidence="9">MARVEL domain-containing protein</fullName>
    </submittedName>
</protein>
<dbReference type="PROSITE" id="PS51225">
    <property type="entry name" value="MARVEL"/>
    <property type="match status" value="1"/>
</dbReference>
<feature type="transmembrane region" description="Helical" evidence="6">
    <location>
        <begin position="111"/>
        <end position="131"/>
    </location>
</feature>
<evidence type="ECO:0000256" key="3">
    <source>
        <dbReference type="ARBA" id="ARBA00022989"/>
    </source>
</evidence>
<evidence type="ECO:0000313" key="9">
    <source>
        <dbReference type="WBParaSite" id="SMUV_0000935501-mRNA-1"/>
    </source>
</evidence>
<evidence type="ECO:0000256" key="4">
    <source>
        <dbReference type="ARBA" id="ARBA00023136"/>
    </source>
</evidence>
<accession>A0A0N5AWP7</accession>
<dbReference type="WBParaSite" id="SMUV_0000935501-mRNA-1">
    <property type="protein sequence ID" value="SMUV_0000935501-mRNA-1"/>
    <property type="gene ID" value="SMUV_0000935501"/>
</dbReference>
<keyword evidence="8" id="KW-1185">Reference proteome</keyword>